<dbReference type="PROSITE" id="PS00330">
    <property type="entry name" value="HEMOLYSIN_CALCIUM"/>
    <property type="match status" value="1"/>
</dbReference>
<dbReference type="GO" id="GO:0005509">
    <property type="term" value="F:calcium ion binding"/>
    <property type="evidence" value="ECO:0007669"/>
    <property type="project" value="InterPro"/>
</dbReference>
<evidence type="ECO:0000313" key="7">
    <source>
        <dbReference type="Proteomes" id="UP000319255"/>
    </source>
</evidence>
<dbReference type="Pfam" id="PF08548">
    <property type="entry name" value="Peptidase_M10_C"/>
    <property type="match status" value="1"/>
</dbReference>
<comment type="cofactor">
    <cofactor evidence="1">
        <name>Ca(2+)</name>
        <dbReference type="ChEBI" id="CHEBI:29108"/>
    </cofactor>
</comment>
<feature type="domain" description="Peptidase M10 serralysin C-terminal" evidence="5">
    <location>
        <begin position="120"/>
        <end position="217"/>
    </location>
</feature>
<dbReference type="InterPro" id="IPR013858">
    <property type="entry name" value="Peptidase_M10B_C"/>
</dbReference>
<protein>
    <recommendedName>
        <fullName evidence="5">Peptidase M10 serralysin C-terminal domain-containing protein</fullName>
    </recommendedName>
</protein>
<dbReference type="Proteomes" id="UP000319255">
    <property type="component" value="Unassembled WGS sequence"/>
</dbReference>
<keyword evidence="4" id="KW-0677">Repeat</keyword>
<dbReference type="EMBL" id="VFRP01000001">
    <property type="protein sequence ID" value="TPE53605.1"/>
    <property type="molecule type" value="Genomic_DNA"/>
</dbReference>
<dbReference type="OrthoDB" id="7767906at2"/>
<evidence type="ECO:0000256" key="2">
    <source>
        <dbReference type="ARBA" id="ARBA00004613"/>
    </source>
</evidence>
<evidence type="ECO:0000259" key="5">
    <source>
        <dbReference type="Pfam" id="PF08548"/>
    </source>
</evidence>
<dbReference type="InterPro" id="IPR018511">
    <property type="entry name" value="Hemolysin-typ_Ca-bd_CS"/>
</dbReference>
<dbReference type="InterPro" id="IPR001343">
    <property type="entry name" value="Hemolysn_Ca-bd"/>
</dbReference>
<keyword evidence="7" id="KW-1185">Reference proteome</keyword>
<evidence type="ECO:0000256" key="1">
    <source>
        <dbReference type="ARBA" id="ARBA00001913"/>
    </source>
</evidence>
<comment type="caution">
    <text evidence="6">The sequence shown here is derived from an EMBL/GenBank/DDBJ whole genome shotgun (WGS) entry which is preliminary data.</text>
</comment>
<dbReference type="AlphaFoldDB" id="A0A501WZ59"/>
<organism evidence="6 7">
    <name type="scientific">Amaricoccus solimangrovi</name>
    <dbReference type="NCBI Taxonomy" id="2589815"/>
    <lineage>
        <taxon>Bacteria</taxon>
        <taxon>Pseudomonadati</taxon>
        <taxon>Pseudomonadota</taxon>
        <taxon>Alphaproteobacteria</taxon>
        <taxon>Rhodobacterales</taxon>
        <taxon>Paracoccaceae</taxon>
        <taxon>Amaricoccus</taxon>
    </lineage>
</organism>
<proteinExistence type="predicted"/>
<reference evidence="6 7" key="1">
    <citation type="submission" date="2019-06" db="EMBL/GenBank/DDBJ databases">
        <title>A novel bacterium of genus Amaricoccus, isolated from marine sediment.</title>
        <authorList>
            <person name="Huang H."/>
            <person name="Mo K."/>
            <person name="Hu Y."/>
        </authorList>
    </citation>
    <scope>NUCLEOTIDE SEQUENCE [LARGE SCALE GENOMIC DNA]</scope>
    <source>
        <strain evidence="6 7">HB172011</strain>
    </source>
</reference>
<evidence type="ECO:0000313" key="6">
    <source>
        <dbReference type="EMBL" id="TPE53605.1"/>
    </source>
</evidence>
<dbReference type="SUPFAM" id="SSF51120">
    <property type="entry name" value="beta-Roll"/>
    <property type="match status" value="1"/>
</dbReference>
<evidence type="ECO:0000256" key="3">
    <source>
        <dbReference type="ARBA" id="ARBA00022525"/>
    </source>
</evidence>
<accession>A0A501WZ59</accession>
<evidence type="ECO:0000256" key="4">
    <source>
        <dbReference type="ARBA" id="ARBA00022737"/>
    </source>
</evidence>
<dbReference type="GO" id="GO:0005615">
    <property type="term" value="C:extracellular space"/>
    <property type="evidence" value="ECO:0007669"/>
    <property type="project" value="InterPro"/>
</dbReference>
<dbReference type="Gene3D" id="2.150.10.10">
    <property type="entry name" value="Serralysin-like metalloprotease, C-terminal"/>
    <property type="match status" value="1"/>
</dbReference>
<name>A0A501WZ59_9RHOB</name>
<comment type="subcellular location">
    <subcellularLocation>
        <location evidence="2">Secreted</location>
    </subcellularLocation>
</comment>
<sequence>MARLIFSEPFDIRDLPATAPAARGSGLVFEEGATRLLLAPGEEEAGYRPKVAAAGLLDRGEIAQAGALVARIEDAGFPALLARDGSGATLARALLAGDDRITGSAGADRLPGFGGDDRITGGRGADVMTGGGGADLFRFAALSDSPASDPDRITDFRSGHDRIDLRGIDAAHGTPGDQAFDFLGAREFSGAAGELRWTGAALEADVNGDGRADFALRLGASHMPGADDLLL</sequence>
<dbReference type="Pfam" id="PF00353">
    <property type="entry name" value="HemolysinCabind"/>
    <property type="match status" value="1"/>
</dbReference>
<dbReference type="RefSeq" id="WP_140452183.1">
    <property type="nucleotide sequence ID" value="NZ_VFRP01000001.1"/>
</dbReference>
<dbReference type="InterPro" id="IPR011049">
    <property type="entry name" value="Serralysin-like_metalloprot_C"/>
</dbReference>
<gene>
    <name evidence="6" type="ORF">FJM51_00715</name>
</gene>
<keyword evidence="3" id="KW-0964">Secreted</keyword>
<dbReference type="PRINTS" id="PR00313">
    <property type="entry name" value="CABNDNGRPT"/>
</dbReference>